<evidence type="ECO:0000256" key="3">
    <source>
        <dbReference type="ARBA" id="ARBA00005186"/>
    </source>
</evidence>
<keyword evidence="12" id="KW-1133">Transmembrane helix</keyword>
<accession>A0A702EEB4</accession>
<dbReference type="EMBL" id="DAAMGM010000003">
    <property type="protein sequence ID" value="HAC6573661.1"/>
    <property type="molecule type" value="Genomic_DNA"/>
</dbReference>
<evidence type="ECO:0000256" key="7">
    <source>
        <dbReference type="ARBA" id="ARBA00023134"/>
    </source>
</evidence>
<evidence type="ECO:0000256" key="8">
    <source>
        <dbReference type="ARBA" id="ARBA00031311"/>
    </source>
</evidence>
<protein>
    <recommendedName>
        <fullName evidence="11">Probable diguanylate cyclase DgcQ</fullName>
        <ecNumber evidence="5">2.7.7.65</ecNumber>
    </recommendedName>
    <alternativeName>
        <fullName evidence="8">Cellulose synthesis regulatory protein</fullName>
    </alternativeName>
</protein>
<evidence type="ECO:0000256" key="11">
    <source>
        <dbReference type="ARBA" id="ARBA00073614"/>
    </source>
</evidence>
<feature type="transmembrane region" description="Helical" evidence="12">
    <location>
        <begin position="99"/>
        <end position="120"/>
    </location>
</feature>
<feature type="domain" description="GGDEF" evidence="13">
    <location>
        <begin position="243"/>
        <end position="375"/>
    </location>
</feature>
<feature type="transmembrane region" description="Helical" evidence="12">
    <location>
        <begin position="172"/>
        <end position="192"/>
    </location>
</feature>
<dbReference type="GO" id="GO:0030244">
    <property type="term" value="P:cellulose biosynthetic process"/>
    <property type="evidence" value="ECO:0007669"/>
    <property type="project" value="UniProtKB-KW"/>
</dbReference>
<sequence>MQQDSGNRRRSFNTGRVWQDHKDMVRQALRVSIPWFTFVNISFALLILFRHILIRDVDQSIITQAERLPLIDNITGGIIVFSALILLFVYRLPARFTPLCLMLLILSLMWSYCSYCFIVWWQLPFAWPLSVILMLTALAALYYYPPALLLFIIPLWLTALLASVQLNQNVNIRFLLVWLTLTAILIYGRFILQRWFDEAWRRYQENRMLIARLDVMAHQDALTGTANRRSMESFLEDALCQAVPFALIMLDVDYFKHYNDHYGHQAGDACLAKVAGVMKRSVRTPADLVARYGGEEFVVVLPSSSLNDAALVAERIQTNLRETALPHVASAISETVTVSMGITLSTGDDSVASIIARADKALYRAKQQGRNCWVK</sequence>
<reference evidence="14" key="1">
    <citation type="journal article" date="2018" name="Genome Biol.">
        <title>SKESA: strategic k-mer extension for scrupulous assemblies.</title>
        <authorList>
            <person name="Souvorov A."/>
            <person name="Agarwala R."/>
            <person name="Lipman D.J."/>
        </authorList>
    </citation>
    <scope>NUCLEOTIDE SEQUENCE</scope>
    <source>
        <strain evidence="14">232-84</strain>
    </source>
</reference>
<evidence type="ECO:0000256" key="10">
    <source>
        <dbReference type="ARBA" id="ARBA00045634"/>
    </source>
</evidence>
<feature type="transmembrane region" description="Helical" evidence="12">
    <location>
        <begin position="33"/>
        <end position="54"/>
    </location>
</feature>
<dbReference type="PROSITE" id="PS50887">
    <property type="entry name" value="GGDEF"/>
    <property type="match status" value="1"/>
</dbReference>
<dbReference type="GO" id="GO:0052621">
    <property type="term" value="F:diguanylate cyclase activity"/>
    <property type="evidence" value="ECO:0007669"/>
    <property type="project" value="UniProtKB-EC"/>
</dbReference>
<feature type="transmembrane region" description="Helical" evidence="12">
    <location>
        <begin position="148"/>
        <end position="166"/>
    </location>
</feature>
<comment type="pathway">
    <text evidence="2">Purine metabolism; 3',5'-cyclic di-GMP biosynthesis.</text>
</comment>
<proteinExistence type="predicted"/>
<name>A0A702EEB4_SALER</name>
<comment type="subunit">
    <text evidence="4">Homodimer.</text>
</comment>
<evidence type="ECO:0000259" key="13">
    <source>
        <dbReference type="PROSITE" id="PS50887"/>
    </source>
</evidence>
<dbReference type="GO" id="GO:1902201">
    <property type="term" value="P:negative regulation of bacterial-type flagellum-dependent cell motility"/>
    <property type="evidence" value="ECO:0007669"/>
    <property type="project" value="TreeGrafter"/>
</dbReference>
<dbReference type="NCBIfam" id="TIGR00254">
    <property type="entry name" value="GGDEF"/>
    <property type="match status" value="1"/>
</dbReference>
<dbReference type="Gene3D" id="3.30.70.270">
    <property type="match status" value="1"/>
</dbReference>
<dbReference type="InterPro" id="IPR050469">
    <property type="entry name" value="Diguanylate_Cyclase"/>
</dbReference>
<dbReference type="PANTHER" id="PTHR45138">
    <property type="entry name" value="REGULATORY COMPONENTS OF SENSORY TRANSDUCTION SYSTEM"/>
    <property type="match status" value="1"/>
</dbReference>
<keyword evidence="12" id="KW-0812">Transmembrane</keyword>
<dbReference type="SUPFAM" id="SSF55073">
    <property type="entry name" value="Nucleotide cyclase"/>
    <property type="match status" value="1"/>
</dbReference>
<dbReference type="InterPro" id="IPR000160">
    <property type="entry name" value="GGDEF_dom"/>
</dbReference>
<dbReference type="AlphaFoldDB" id="A0A702EEB4"/>
<keyword evidence="6" id="KW-0135">Cellulose biosynthesis</keyword>
<dbReference type="EC" id="2.7.7.65" evidence="5"/>
<dbReference type="InterPro" id="IPR043128">
    <property type="entry name" value="Rev_trsase/Diguanyl_cyclase"/>
</dbReference>
<dbReference type="GO" id="GO:0043709">
    <property type="term" value="P:cell adhesion involved in single-species biofilm formation"/>
    <property type="evidence" value="ECO:0007669"/>
    <property type="project" value="TreeGrafter"/>
</dbReference>
<comment type="cofactor">
    <cofactor evidence="1">
        <name>Mg(2+)</name>
        <dbReference type="ChEBI" id="CHEBI:18420"/>
    </cofactor>
</comment>
<dbReference type="SMART" id="SM00267">
    <property type="entry name" value="GGDEF"/>
    <property type="match status" value="1"/>
</dbReference>
<comment type="catalytic activity">
    <reaction evidence="9">
        <text>2 GTP = 3',3'-c-di-GMP + 2 diphosphate</text>
        <dbReference type="Rhea" id="RHEA:24898"/>
        <dbReference type="ChEBI" id="CHEBI:33019"/>
        <dbReference type="ChEBI" id="CHEBI:37565"/>
        <dbReference type="ChEBI" id="CHEBI:58805"/>
        <dbReference type="EC" id="2.7.7.65"/>
    </reaction>
</comment>
<evidence type="ECO:0000256" key="12">
    <source>
        <dbReference type="SAM" id="Phobius"/>
    </source>
</evidence>
<dbReference type="Pfam" id="PF17178">
    <property type="entry name" value="MASE5"/>
    <property type="match status" value="1"/>
</dbReference>
<dbReference type="GO" id="GO:0005886">
    <property type="term" value="C:plasma membrane"/>
    <property type="evidence" value="ECO:0007669"/>
    <property type="project" value="TreeGrafter"/>
</dbReference>
<keyword evidence="7" id="KW-0342">GTP-binding</keyword>
<dbReference type="RefSeq" id="WP_079792286.1">
    <property type="nucleotide sequence ID" value="NZ_MXNY01000001.1"/>
</dbReference>
<reference evidence="14" key="2">
    <citation type="submission" date="2018-07" db="EMBL/GenBank/DDBJ databases">
        <authorList>
            <consortium name="NCBI Pathogen Detection Project"/>
        </authorList>
    </citation>
    <scope>NUCLEOTIDE SEQUENCE</scope>
    <source>
        <strain evidence="14">232-84</strain>
    </source>
</reference>
<evidence type="ECO:0000256" key="1">
    <source>
        <dbReference type="ARBA" id="ARBA00001946"/>
    </source>
</evidence>
<dbReference type="CDD" id="cd01949">
    <property type="entry name" value="GGDEF"/>
    <property type="match status" value="1"/>
</dbReference>
<comment type="function">
    <text evidence="10">Catalyzes the synthesis of cyclic-di-GMP (c-di-GMP) via the condensation of 2 GTP molecules. Cyclic-di-GMP is a second messenger which controls cell surface-associated traits in bacteria. Involved in the regulation of cellulose production.</text>
</comment>
<dbReference type="Pfam" id="PF00990">
    <property type="entry name" value="GGDEF"/>
    <property type="match status" value="1"/>
</dbReference>
<evidence type="ECO:0000313" key="14">
    <source>
        <dbReference type="EMBL" id="HAC6573661.1"/>
    </source>
</evidence>
<dbReference type="FunFam" id="3.30.70.270:FF:000001">
    <property type="entry name" value="Diguanylate cyclase domain protein"/>
    <property type="match status" value="1"/>
</dbReference>
<comment type="pathway">
    <text evidence="3">Glycan metabolism; bacterial cellulose biosynthesis.</text>
</comment>
<keyword evidence="12" id="KW-0472">Membrane</keyword>
<evidence type="ECO:0000256" key="2">
    <source>
        <dbReference type="ARBA" id="ARBA00004665"/>
    </source>
</evidence>
<comment type="caution">
    <text evidence="14">The sequence shown here is derived from an EMBL/GenBank/DDBJ whole genome shotgun (WGS) entry which is preliminary data.</text>
</comment>
<dbReference type="PANTHER" id="PTHR45138:SF9">
    <property type="entry name" value="DIGUANYLATE CYCLASE DGCM-RELATED"/>
    <property type="match status" value="1"/>
</dbReference>
<gene>
    <name evidence="14" type="ORF">G0B27_05240</name>
</gene>
<evidence type="ECO:0000256" key="5">
    <source>
        <dbReference type="ARBA" id="ARBA00012528"/>
    </source>
</evidence>
<evidence type="ECO:0000256" key="6">
    <source>
        <dbReference type="ARBA" id="ARBA00022916"/>
    </source>
</evidence>
<evidence type="ECO:0000256" key="4">
    <source>
        <dbReference type="ARBA" id="ARBA00011738"/>
    </source>
</evidence>
<dbReference type="GO" id="GO:0005525">
    <property type="term" value="F:GTP binding"/>
    <property type="evidence" value="ECO:0007669"/>
    <property type="project" value="UniProtKB-KW"/>
</dbReference>
<keyword evidence="7" id="KW-0547">Nucleotide-binding</keyword>
<evidence type="ECO:0000256" key="9">
    <source>
        <dbReference type="ARBA" id="ARBA00034247"/>
    </source>
</evidence>
<dbReference type="InterPro" id="IPR029787">
    <property type="entry name" value="Nucleotide_cyclase"/>
</dbReference>
<feature type="transmembrane region" description="Helical" evidence="12">
    <location>
        <begin position="74"/>
        <end position="92"/>
    </location>
</feature>
<dbReference type="InterPro" id="IPR033444">
    <property type="entry name" value="MASE5"/>
</dbReference>
<organism evidence="14">
    <name type="scientific">Salmonella enterica</name>
    <name type="common">Salmonella choleraesuis</name>
    <dbReference type="NCBI Taxonomy" id="28901"/>
    <lineage>
        <taxon>Bacteria</taxon>
        <taxon>Pseudomonadati</taxon>
        <taxon>Pseudomonadota</taxon>
        <taxon>Gammaproteobacteria</taxon>
        <taxon>Enterobacterales</taxon>
        <taxon>Enterobacteriaceae</taxon>
        <taxon>Salmonella</taxon>
    </lineage>
</organism>